<dbReference type="SUPFAM" id="SSF88723">
    <property type="entry name" value="PIN domain-like"/>
    <property type="match status" value="1"/>
</dbReference>
<dbReference type="eggNOG" id="COG1848">
    <property type="taxonomic scope" value="Bacteria"/>
</dbReference>
<feature type="domain" description="PIN" evidence="2">
    <location>
        <begin position="223"/>
        <end position="335"/>
    </location>
</feature>
<protein>
    <submittedName>
        <fullName evidence="3">PIN domain protein</fullName>
    </submittedName>
</protein>
<evidence type="ECO:0000259" key="2">
    <source>
        <dbReference type="Pfam" id="PF01850"/>
    </source>
</evidence>
<organism evidence="3 4">
    <name type="scientific">Pseudoflavonifractor capillosus ATCC 29799</name>
    <dbReference type="NCBI Taxonomy" id="411467"/>
    <lineage>
        <taxon>Bacteria</taxon>
        <taxon>Bacillati</taxon>
        <taxon>Bacillota</taxon>
        <taxon>Clostridia</taxon>
        <taxon>Eubacteriales</taxon>
        <taxon>Oscillospiraceae</taxon>
        <taxon>Pseudoflavonifractor</taxon>
    </lineage>
</organism>
<keyword evidence="1" id="KW-0812">Transmembrane</keyword>
<keyword evidence="4" id="KW-1185">Reference proteome</keyword>
<dbReference type="STRING" id="411467.BACCAP_03152"/>
<evidence type="ECO:0000313" key="4">
    <source>
        <dbReference type="Proteomes" id="UP000003639"/>
    </source>
</evidence>
<dbReference type="EMBL" id="AAXG02000028">
    <property type="protein sequence ID" value="EDM99223.1"/>
    <property type="molecule type" value="Genomic_DNA"/>
</dbReference>
<dbReference type="InterPro" id="IPR002716">
    <property type="entry name" value="PIN_dom"/>
</dbReference>
<dbReference type="Proteomes" id="UP000003639">
    <property type="component" value="Unassembled WGS sequence"/>
</dbReference>
<name>A6NY53_9FIRM</name>
<feature type="transmembrane region" description="Helical" evidence="1">
    <location>
        <begin position="45"/>
        <end position="63"/>
    </location>
</feature>
<dbReference type="Pfam" id="PF01850">
    <property type="entry name" value="PIN"/>
    <property type="match status" value="1"/>
</dbReference>
<reference evidence="3 4" key="1">
    <citation type="submission" date="2007-04" db="EMBL/GenBank/DDBJ databases">
        <authorList>
            <person name="Fulton L."/>
            <person name="Clifton S."/>
            <person name="Fulton B."/>
            <person name="Xu J."/>
            <person name="Minx P."/>
            <person name="Pepin K.H."/>
            <person name="Johnson M."/>
            <person name="Thiruvilangam P."/>
            <person name="Bhonagiri V."/>
            <person name="Nash W.E."/>
            <person name="Mardis E.R."/>
            <person name="Wilson R.K."/>
        </authorList>
    </citation>
    <scope>NUCLEOTIDE SEQUENCE [LARGE SCALE GENOMIC DNA]</scope>
    <source>
        <strain evidence="3 4">ATCC 29799</strain>
    </source>
</reference>
<dbReference type="AlphaFoldDB" id="A6NY53"/>
<gene>
    <name evidence="3" type="ORF">BACCAP_03152</name>
</gene>
<evidence type="ECO:0000256" key="1">
    <source>
        <dbReference type="SAM" id="Phobius"/>
    </source>
</evidence>
<dbReference type="InterPro" id="IPR029060">
    <property type="entry name" value="PIN-like_dom_sf"/>
</dbReference>
<accession>A6NY53</accession>
<proteinExistence type="predicted"/>
<reference evidence="3 4" key="2">
    <citation type="submission" date="2007-06" db="EMBL/GenBank/DDBJ databases">
        <title>Draft genome sequence of Pseudoflavonifractor capillosus ATCC 29799.</title>
        <authorList>
            <person name="Sudarsanam P."/>
            <person name="Ley R."/>
            <person name="Guruge J."/>
            <person name="Turnbaugh P.J."/>
            <person name="Mahowald M."/>
            <person name="Liep D."/>
            <person name="Gordon J."/>
        </authorList>
    </citation>
    <scope>NUCLEOTIDE SEQUENCE [LARGE SCALE GENOMIC DNA]</scope>
    <source>
        <strain evidence="3 4">ATCC 29799</strain>
    </source>
</reference>
<evidence type="ECO:0000313" key="3">
    <source>
        <dbReference type="EMBL" id="EDM99223.1"/>
    </source>
</evidence>
<sequence length="377" mass="43180">MRLGKKGVGVSVKVHICKSRSQKGVHCRRDILIHHRNHIPSIRKILFVPIHLFVYILLTLFPGCYRNRIVNFKWFTIEYIFYFFCYTTSSKSLQFMFTWKVFEHIITFLCQNSLFIRSVQYMVCVVNKISNVPVHILVKKKYVYKGEIVMPVLAYFTLPIGHPVDGTEKLVPAESERVCDVLSSSDPDGAYQLYQCVDMDGIPANVTPVCRVHKPLLSTLPKVYLDTSAVSYLKQDDSPEKTSITRKFWEAAKAHKFFLYLSDVTLEELLRCPEPKRSVLFDFLREVTYTKIVSTECEGFESLTKAISDTGILPKRSVADISHIAAAIHARCDVIASWNFKHMSNRRTVSGVRTVALQNSCGSIDIMTPEQIMEVYL</sequence>
<keyword evidence="1" id="KW-1133">Transmembrane helix</keyword>
<keyword evidence="1" id="KW-0472">Membrane</keyword>
<comment type="caution">
    <text evidence="3">The sequence shown here is derived from an EMBL/GenBank/DDBJ whole genome shotgun (WGS) entry which is preliminary data.</text>
</comment>